<gene>
    <name evidence="10" type="ORF">F3087_07700</name>
</gene>
<dbReference type="InterPro" id="IPR001227">
    <property type="entry name" value="Ac_transferase_dom_sf"/>
</dbReference>
<keyword evidence="6" id="KW-0511">Multifunctional enzyme</keyword>
<dbReference type="OrthoDB" id="9778690at2"/>
<dbReference type="InterPro" id="IPR016036">
    <property type="entry name" value="Malonyl_transacylase_ACP-bd"/>
</dbReference>
<evidence type="ECO:0000256" key="7">
    <source>
        <dbReference type="ARBA" id="ARBA00023315"/>
    </source>
</evidence>
<dbReference type="CDD" id="cd00833">
    <property type="entry name" value="PKS"/>
    <property type="match status" value="2"/>
</dbReference>
<dbReference type="Gene3D" id="3.40.366.10">
    <property type="entry name" value="Malonyl-Coenzyme A Acyl Carrier Protein, domain 2"/>
    <property type="match status" value="2"/>
</dbReference>
<dbReference type="Pfam" id="PF22621">
    <property type="entry name" value="CurL-like_PKS_C"/>
    <property type="match status" value="2"/>
</dbReference>
<evidence type="ECO:0000313" key="11">
    <source>
        <dbReference type="Proteomes" id="UP000323876"/>
    </source>
</evidence>
<dbReference type="SMART" id="SM00823">
    <property type="entry name" value="PKS_PP"/>
    <property type="match status" value="3"/>
</dbReference>
<dbReference type="InterPro" id="IPR016039">
    <property type="entry name" value="Thiolase-like"/>
</dbReference>
<sequence>MQENGSSVEQRIRIWLIGRVAEIMVVDATAVDTETSFATYGLTSADVVGLSGELEEILGRKLPETLLYEHPSIGQLARALADPHRAPEVQPGLEAPDETSDHVDDPLCVAGLACRFPGGANTPAQFWQNLLDGVDASAEVPVQRWDAQSFYDPDPYAPGTAYTTRGAFIDDIAGFDAKFFGISPREALRLDPQQRMLLEVAWSALEDAGIPADRIRGSRTGVFVGMMATSQYTNVLTDRGGPAMLDDPYVGLGTSPSVLAGRVSYLLDLRGPSLVLDTACSSSLVALHLAMASVRNGECDRAIVAGVSAIVHPDMFRQACKMRMLAVDGRCKTFDAAADGFLIGEGCGAVVVERLSTARLHNHQVHAILRGSAVNQDGMSNGLTAPNGAAQVDVIRAAQRRAGVRPDEVDFVEAHGSGTPLGDAIEIGSLTEVFGGTERASGPLAVGAVKTNVGHLTGAAGMAGLIKTILALGNRMIPPNLHLHERNPSIDWVAAPVRLPDVPTAWPSRDTAPIAGVSSFGWSGTNAHIVLEAPPEPQPALADSAPEQWHVMPLSARTPTALAASAKALANHLRTQGDIAPAELAYTAQFGRSALEHRTAVAFRSIAEAANQLDGVGTKVPTALVQRGETAEVSFVFPGTGDQFVGMGRGLYDTDASFRAALDACAELAIPLLGTDFRTVLFAQADADQSDLLSAFGRGGSGADSPLTSRTDLAHAAVFALDYAAAQMWRSRGIEPAALIGYSLGEYAAACVAGVFALEAVVPLVIRRAQLVAESEPGVMLTVGDNVERLSGHLNSELSLAAVNSPSAFVVAGREAAIARFEAVLAAEEIVCRRVPTSRAMHSHLLRPLRDRCTAMLAELELKAPALPLISNVTGTWMTAEQAQDPGYWVDHMCSTVRFTDGIRTLASGHPGVVLDLGAGQTGSLVRQSLTGHADSTMVLPTLRAAAMKEPEPALIARTTGRMWTRGVPVDWRAEGSIVHLPTYPFEHVEYWPDAAAGREVERAAAPRQPSSDTGFAVLQPYWEPELPTGGSVAGPQLIFADQQGPGIRLADRMRRVLAPSTRVVTVVPGAAFNKLNDSTYEIRRDEPGDYVRLLDALGDDGALPRVVTHLWSVTGPCPDPRSPERVAEHQRIGFDSIVALGNALGSKVIHGVRLIVVTDYAEIVDGDDQLHPGKATIQGPALTLPQEYPGLSVRTVDLEPSADDGAEWDLFAVQLLSELRWPGTATSVAYRAAKRCVKRFRPAALPARPLGFRAGGTYVITGGLGKIGLQLARHIVGAQPDVNVVLLGRTGLPADPAPGSQDAERGRVVAELAATGAGILVLAADLGDPEALRAALERAAEQFGSINGVVHAAGLTSPETFATANTLTPELIAPHFGPKVHGTVALAEALAGYEDLEFVLLMSSMSAILGGLGFTAYAAANAFQDRFVETADLPVPAAWRSACWDTWQATTASEAVAGVGDSLNRYSMTTEQGLATLDRLLAGAPSRVIVSAGELTSRIAAWVPGRDPFDGMPQLGEHRPAGPVDAESADRPKAFTGETVGVQEYQRRLAALWQTALGVEQVDLYDNFFELGGNSLVGLQLVNSIQKEFGVTVPTLALFEAPTVADMADYLLPDAPEQPLPEVTVATAPVPVSDGLVRRGGMLVEDIAIIGMGGRFPGANSVDEFWQNVRDGVESISFFSPEELIEAGVPAEVVNQPGYVRARPVLDNIEDFDAEFFGFTPFDARLTDPQQRLFLEVVWESLENAGYAPRSIGKPVGVFGGANISTYLLRRISQDPDIIDMINDYQLVISNDKDSLTTAASYKLNLRGPAVSVQTFCSTGLVAVHLACRSLIGGECDMAVAGGVSVRVPDKVGHLFQEGGMESPDGHIRTFDAKAKGALFGDGASVLVLKRLSDALADGDSITAVIKGSAINNDGSQKVGFTAPSIKGQAEVVAKALSVAGVDANTVGLIEAHGTATELGDPIEVAALTRAFGDTERKQYCAIGSVKTNIGHLDRAAGSTGLIKAALAVRDGIIPASLHYESPNPEIDFERSPFYVSTASTPWQPAGLPRRAGVNSLGMGGTNAHVVVEQPPVQQHSIDDGRPNVLVLSARTKLALDAATKNLRAHMNEHPEQSLADVAYTLQVGRERFEHRRAVVVADRLDALDVLDAAPSDRLVDNRDRSNNRPIGFLFAGVEGIRLDAVADLYADGGVFAKTVDACADLVKPLTGHDIRDVLLDVDRSRTAGDVSPSALPHVSAFVAEFALAQQLSAWGLRPQVMLGREIGELVAMCLAGMLPLPDALALVIERARLLDAAGAEAALDGVARGLAEWAVRQLNPVEPTVRCVSTVTGTGITARDLIDPEYWAGHVRGPVAVIAAADEILAEPERILLEVGPAGSIGALIAERCPAERRRMIVATAPAQAEPATGTARLAETLAALWVNGVAIDWQSVHDAPRRRIALPTYAFQRQRYWIEERPAGAARDNGISADDVARDPARALATLGRRSADEWFAIPAWHQSAPTTAERARVDGTWLLLTDVSVRAMELAESITAAGGSVVSVTAGVEFARAEDGSFTVEPGSTPDYLALLSELVAEGSVPQRIVHLWSGTEDGTPADVNSSFHSLLALAKAVAETGLGDVGLDIVTTGAFDATDADRVDPYQAMVTGPLKVIPLEYPAVRVRHIDIGAGEPNADLVLRELCTATADSQVALRGRRRLTPHFEQLVPPTVPAPEQVLSERGVYLITGGLGGVGLAMAHRLAEHVRARLVLVGRTGLPDESTWDDLLADQDTPVELGRRILEVRALVGAGAEVLVLSADVSDRADMRRVVDETLARFGHIDGVLHAAGRPGQGLMQFKTDEQIAEVFAAKVAGTDVLRDVLTGIDLDFLLLFSSIAALTGGGPGQIDYCAANAYLDAVAHASSDAYRVISIDWGDWQWNGWDDALAGLDSGAIEFLRANRARIGIDFDDGWESILRVLALDEPQVSVSTQEMNTLVAVTAALTVATLAGASGRPRGEKHPRPDLGMPLVAPDTDLTRAIAEIWQDALGLLEVGVHDNFFELGGNSLLGVDLVTTMRSRLKLPALPPHVLYEAPTIADLAEFIDDAGDGSAEEVGAGNDRGALRREALMNRRRNG</sequence>
<dbReference type="FunFam" id="3.40.47.10:FF:000019">
    <property type="entry name" value="Polyketide synthase type I"/>
    <property type="match status" value="1"/>
</dbReference>
<dbReference type="InterPro" id="IPR020806">
    <property type="entry name" value="PKS_PP-bd"/>
</dbReference>
<dbReference type="GO" id="GO:0031177">
    <property type="term" value="F:phosphopantetheine binding"/>
    <property type="evidence" value="ECO:0007669"/>
    <property type="project" value="InterPro"/>
</dbReference>
<dbReference type="SUPFAM" id="SSF52151">
    <property type="entry name" value="FabD/lysophospholipase-like"/>
    <property type="match status" value="2"/>
</dbReference>
<dbReference type="Pfam" id="PF00109">
    <property type="entry name" value="ketoacyl-synt"/>
    <property type="match status" value="2"/>
</dbReference>
<protein>
    <submittedName>
        <fullName evidence="10">SDR family NAD(P)-dependent oxidoreductase</fullName>
    </submittedName>
</protein>
<dbReference type="InterPro" id="IPR036736">
    <property type="entry name" value="ACP-like_sf"/>
</dbReference>
<evidence type="ECO:0000256" key="1">
    <source>
        <dbReference type="ARBA" id="ARBA00022450"/>
    </source>
</evidence>
<dbReference type="RefSeq" id="WP_150401153.1">
    <property type="nucleotide sequence ID" value="NZ_VXLC01000003.1"/>
</dbReference>
<dbReference type="SMART" id="SM00827">
    <property type="entry name" value="PKS_AT"/>
    <property type="match status" value="1"/>
</dbReference>
<dbReference type="InterPro" id="IPR006162">
    <property type="entry name" value="Ppantetheine_attach_site"/>
</dbReference>
<evidence type="ECO:0000256" key="2">
    <source>
        <dbReference type="ARBA" id="ARBA00022553"/>
    </source>
</evidence>
<dbReference type="Pfam" id="PF02801">
    <property type="entry name" value="Ketoacyl-synt_C"/>
    <property type="match status" value="2"/>
</dbReference>
<keyword evidence="11" id="KW-1185">Reference proteome</keyword>
<feature type="domain" description="Carrier" evidence="8">
    <location>
        <begin position="1541"/>
        <end position="1616"/>
    </location>
</feature>
<keyword evidence="7" id="KW-0012">Acyltransferase</keyword>
<dbReference type="InterPro" id="IPR036291">
    <property type="entry name" value="NAD(P)-bd_dom_sf"/>
</dbReference>
<dbReference type="Pfam" id="PF21394">
    <property type="entry name" value="Beta-ketacyl_N"/>
    <property type="match status" value="2"/>
</dbReference>
<dbReference type="PROSITE" id="PS00012">
    <property type="entry name" value="PHOSPHOPANTETHEINE"/>
    <property type="match status" value="2"/>
</dbReference>
<dbReference type="PROSITE" id="PS50075">
    <property type="entry name" value="CARRIER"/>
    <property type="match status" value="3"/>
</dbReference>
<proteinExistence type="predicted"/>
<keyword evidence="3" id="KW-0808">Transferase</keyword>
<dbReference type="InterPro" id="IPR014031">
    <property type="entry name" value="Ketoacyl_synth_C"/>
</dbReference>
<dbReference type="PANTHER" id="PTHR43775">
    <property type="entry name" value="FATTY ACID SYNTHASE"/>
    <property type="match status" value="1"/>
</dbReference>
<dbReference type="Gene3D" id="1.10.1200.10">
    <property type="entry name" value="ACP-like"/>
    <property type="match status" value="3"/>
</dbReference>
<comment type="caution">
    <text evidence="10">The sequence shown here is derived from an EMBL/GenBank/DDBJ whole genome shotgun (WGS) entry which is preliminary data.</text>
</comment>
<dbReference type="InterPro" id="IPR013968">
    <property type="entry name" value="PKS_KR"/>
</dbReference>
<name>A0A5N0EHK8_9NOCA</name>
<dbReference type="SMART" id="SM00825">
    <property type="entry name" value="PKS_KS"/>
    <property type="match status" value="2"/>
</dbReference>
<dbReference type="Gene3D" id="3.40.50.720">
    <property type="entry name" value="NAD(P)-binding Rossmann-like Domain"/>
    <property type="match status" value="2"/>
</dbReference>
<dbReference type="GO" id="GO:0004315">
    <property type="term" value="F:3-oxoacyl-[acyl-carrier-protein] synthase activity"/>
    <property type="evidence" value="ECO:0007669"/>
    <property type="project" value="InterPro"/>
</dbReference>
<keyword evidence="2" id="KW-0597">Phosphoprotein</keyword>
<dbReference type="InterPro" id="IPR050091">
    <property type="entry name" value="PKS_NRPS_Biosynth_Enz"/>
</dbReference>
<dbReference type="SUPFAM" id="SSF53901">
    <property type="entry name" value="Thiolase-like"/>
    <property type="match status" value="2"/>
</dbReference>
<dbReference type="PROSITE" id="PS00606">
    <property type="entry name" value="KS3_1"/>
    <property type="match status" value="1"/>
</dbReference>
<dbReference type="GO" id="GO:0006633">
    <property type="term" value="P:fatty acid biosynthetic process"/>
    <property type="evidence" value="ECO:0007669"/>
    <property type="project" value="InterPro"/>
</dbReference>
<dbReference type="Gene3D" id="3.30.70.250">
    <property type="entry name" value="Malonyl-CoA ACP transacylase, ACP-binding"/>
    <property type="match status" value="1"/>
</dbReference>
<dbReference type="Gene3D" id="3.30.70.3290">
    <property type="match status" value="1"/>
</dbReference>
<dbReference type="Pfam" id="PF00698">
    <property type="entry name" value="Acyl_transf_1"/>
    <property type="match status" value="2"/>
</dbReference>
<dbReference type="Pfam" id="PF08659">
    <property type="entry name" value="KR"/>
    <property type="match status" value="2"/>
</dbReference>
<dbReference type="GO" id="GO:0004312">
    <property type="term" value="F:fatty acid synthase activity"/>
    <property type="evidence" value="ECO:0007669"/>
    <property type="project" value="TreeGrafter"/>
</dbReference>
<feature type="domain" description="Carrier" evidence="8">
    <location>
        <begin position="7"/>
        <end position="84"/>
    </location>
</feature>
<keyword evidence="4" id="KW-0276">Fatty acid metabolism</keyword>
<dbReference type="Proteomes" id="UP000323876">
    <property type="component" value="Unassembled WGS sequence"/>
</dbReference>
<accession>A0A5N0EHK8</accession>
<dbReference type="InterPro" id="IPR014030">
    <property type="entry name" value="Ketoacyl_synth_N"/>
</dbReference>
<evidence type="ECO:0000256" key="5">
    <source>
        <dbReference type="ARBA" id="ARBA00023098"/>
    </source>
</evidence>
<organism evidence="10 11">
    <name type="scientific">Nocardia colli</name>
    <dbReference type="NCBI Taxonomy" id="2545717"/>
    <lineage>
        <taxon>Bacteria</taxon>
        <taxon>Bacillati</taxon>
        <taxon>Actinomycetota</taxon>
        <taxon>Actinomycetes</taxon>
        <taxon>Mycobacteriales</taxon>
        <taxon>Nocardiaceae</taxon>
        <taxon>Nocardia</taxon>
    </lineage>
</organism>
<dbReference type="SUPFAM" id="SSF55048">
    <property type="entry name" value="Probable ACP-binding domain of malonyl-CoA ACP transacylase"/>
    <property type="match status" value="1"/>
</dbReference>
<evidence type="ECO:0000256" key="4">
    <source>
        <dbReference type="ARBA" id="ARBA00022832"/>
    </source>
</evidence>
<feature type="domain" description="Ketosynthase family 3 (KS3)" evidence="9">
    <location>
        <begin position="1645"/>
        <end position="2071"/>
    </location>
</feature>
<dbReference type="InterPro" id="IPR014043">
    <property type="entry name" value="Acyl_transferase_dom"/>
</dbReference>
<evidence type="ECO:0000313" key="10">
    <source>
        <dbReference type="EMBL" id="KAA8888878.1"/>
    </source>
</evidence>
<dbReference type="InterPro" id="IPR057326">
    <property type="entry name" value="KR_dom"/>
</dbReference>
<evidence type="ECO:0000259" key="9">
    <source>
        <dbReference type="PROSITE" id="PS52004"/>
    </source>
</evidence>
<keyword evidence="5" id="KW-0443">Lipid metabolism</keyword>
<dbReference type="PROSITE" id="PS52004">
    <property type="entry name" value="KS3_2"/>
    <property type="match status" value="2"/>
</dbReference>
<dbReference type="EMBL" id="VXLC01000003">
    <property type="protein sequence ID" value="KAA8888878.1"/>
    <property type="molecule type" value="Genomic_DNA"/>
</dbReference>
<dbReference type="SUPFAM" id="SSF47336">
    <property type="entry name" value="ACP-like"/>
    <property type="match status" value="3"/>
</dbReference>
<dbReference type="Gene3D" id="3.40.47.10">
    <property type="match status" value="2"/>
</dbReference>
<evidence type="ECO:0000256" key="6">
    <source>
        <dbReference type="ARBA" id="ARBA00023268"/>
    </source>
</evidence>
<reference evidence="10 11" key="1">
    <citation type="submission" date="2019-09" db="EMBL/GenBank/DDBJ databases">
        <authorList>
            <person name="Wang X."/>
        </authorList>
    </citation>
    <scope>NUCLEOTIDE SEQUENCE [LARGE SCALE GENOMIC DNA]</scope>
    <source>
        <strain evidence="10 11">CICC 11023</strain>
    </source>
</reference>
<dbReference type="SMART" id="SM00822">
    <property type="entry name" value="PKS_KR"/>
    <property type="match status" value="2"/>
</dbReference>
<dbReference type="InterPro" id="IPR018201">
    <property type="entry name" value="Ketoacyl_synth_AS"/>
</dbReference>
<dbReference type="CDD" id="cd08953">
    <property type="entry name" value="KR_2_SDR_x"/>
    <property type="match status" value="2"/>
</dbReference>
<dbReference type="InterPro" id="IPR020841">
    <property type="entry name" value="PKS_Beta-ketoAc_synthase_dom"/>
</dbReference>
<dbReference type="FunFam" id="3.40.47.10:FF:000042">
    <property type="entry name" value="Polyketide synthase Pks13"/>
    <property type="match status" value="1"/>
</dbReference>
<dbReference type="SUPFAM" id="SSF51735">
    <property type="entry name" value="NAD(P)-binding Rossmann-fold domains"/>
    <property type="match status" value="4"/>
</dbReference>
<dbReference type="PANTHER" id="PTHR43775:SF51">
    <property type="entry name" value="INACTIVE PHENOLPHTHIOCEROL SYNTHESIS POLYKETIDE SYNTHASE TYPE I PKS1-RELATED"/>
    <property type="match status" value="1"/>
</dbReference>
<dbReference type="InterPro" id="IPR049490">
    <property type="entry name" value="C883_1060-like_KR_N"/>
</dbReference>
<evidence type="ECO:0000259" key="8">
    <source>
        <dbReference type="PROSITE" id="PS50075"/>
    </source>
</evidence>
<dbReference type="Pfam" id="PF00550">
    <property type="entry name" value="PP-binding"/>
    <property type="match status" value="3"/>
</dbReference>
<dbReference type="InterPro" id="IPR009081">
    <property type="entry name" value="PP-bd_ACP"/>
</dbReference>
<evidence type="ECO:0000256" key="3">
    <source>
        <dbReference type="ARBA" id="ARBA00022679"/>
    </source>
</evidence>
<dbReference type="InterPro" id="IPR016035">
    <property type="entry name" value="Acyl_Trfase/lysoPLipase"/>
</dbReference>
<feature type="domain" description="Ketosynthase family 3 (KS3)" evidence="9">
    <location>
        <begin position="104"/>
        <end position="533"/>
    </location>
</feature>
<keyword evidence="1" id="KW-0596">Phosphopantetheine</keyword>
<feature type="domain" description="Carrier" evidence="8">
    <location>
        <begin position="3006"/>
        <end position="3082"/>
    </location>
</feature>